<dbReference type="Gene3D" id="3.60.21.10">
    <property type="match status" value="1"/>
</dbReference>
<evidence type="ECO:0000256" key="2">
    <source>
        <dbReference type="ARBA" id="ARBA00013365"/>
    </source>
</evidence>
<evidence type="ECO:0000256" key="3">
    <source>
        <dbReference type="ARBA" id="ARBA00022722"/>
    </source>
</evidence>
<keyword evidence="3 6" id="KW-0540">Nuclease</keyword>
<name>A0ABN6XSV1_9MICO</name>
<dbReference type="InterPro" id="IPR004593">
    <property type="entry name" value="SbcD"/>
</dbReference>
<comment type="similarity">
    <text evidence="1 6">Belongs to the SbcD family.</text>
</comment>
<keyword evidence="9" id="KW-1185">Reference proteome</keyword>
<keyword evidence="6" id="KW-0233">DNA recombination</keyword>
<keyword evidence="6" id="KW-0255">Endonuclease</keyword>
<evidence type="ECO:0000256" key="4">
    <source>
        <dbReference type="ARBA" id="ARBA00022801"/>
    </source>
</evidence>
<keyword evidence="4 6" id="KW-0378">Hydrolase</keyword>
<keyword evidence="6" id="KW-0235">DNA replication</keyword>
<dbReference type="PANTHER" id="PTHR30337:SF0">
    <property type="entry name" value="NUCLEASE SBCCD SUBUNIT D"/>
    <property type="match status" value="1"/>
</dbReference>
<evidence type="ECO:0000313" key="8">
    <source>
        <dbReference type="EMBL" id="BDZ48071.1"/>
    </source>
</evidence>
<sequence>MSAGLGTVTSVPISRGDRLRILHTSDWHLGRTLHGVDLLEHQRAFLDHLVEVVREREVDVVLVAGDVYDRAIPAVPTVRLLSEALGRLSEAATVVVTPGNHDSAVRLGFGAGLMRDGVHLLASVEALDEPVVVSDGDGPVAFYGLPYLDPDSVRGLLAADGDEPLARSHDAVVTAALDRVRADLATRPGTRSVVLAHAFVVGGTASESERDIRVGGVDSVPSSSFEGFDYVALGHLHGAQSIGTGSPVIRYSGSPLAFSFGEKNQVKSSALVDLDSDGRVEVELIPAPVPRRLAEVTGDLATLLGGEFDDLRDAWLRVFVTDPVHPANLHALVRDHFPYALAIQHTPVGGVSVSDRRAVAADADPVEVAVDFVAFATGGAPTETEAAVLRTAYETALARETSL</sequence>
<comment type="subunit">
    <text evidence="6">Heterodimer of SbcC and SbcD.</text>
</comment>
<dbReference type="SUPFAM" id="SSF56300">
    <property type="entry name" value="Metallo-dependent phosphatases"/>
    <property type="match status" value="1"/>
</dbReference>
<feature type="domain" description="Calcineurin-like phosphoesterase" evidence="7">
    <location>
        <begin position="19"/>
        <end position="237"/>
    </location>
</feature>
<organism evidence="8 9">
    <name type="scientific">Frondihabitans sucicola</name>
    <dbReference type="NCBI Taxonomy" id="1268041"/>
    <lineage>
        <taxon>Bacteria</taxon>
        <taxon>Bacillati</taxon>
        <taxon>Actinomycetota</taxon>
        <taxon>Actinomycetes</taxon>
        <taxon>Micrococcales</taxon>
        <taxon>Microbacteriaceae</taxon>
        <taxon>Frondihabitans</taxon>
    </lineage>
</organism>
<dbReference type="NCBIfam" id="TIGR00619">
    <property type="entry name" value="sbcd"/>
    <property type="match status" value="1"/>
</dbReference>
<evidence type="ECO:0000259" key="7">
    <source>
        <dbReference type="Pfam" id="PF00149"/>
    </source>
</evidence>
<dbReference type="InterPro" id="IPR029052">
    <property type="entry name" value="Metallo-depent_PP-like"/>
</dbReference>
<keyword evidence="5 6" id="KW-0269">Exonuclease</keyword>
<dbReference type="PANTHER" id="PTHR30337">
    <property type="entry name" value="COMPONENT OF ATP-DEPENDENT DSDNA EXONUCLEASE"/>
    <property type="match status" value="1"/>
</dbReference>
<evidence type="ECO:0000256" key="1">
    <source>
        <dbReference type="ARBA" id="ARBA00010555"/>
    </source>
</evidence>
<reference evidence="9" key="1">
    <citation type="journal article" date="2019" name="Int. J. Syst. Evol. Microbiol.">
        <title>The Global Catalogue of Microorganisms (GCM) 10K type strain sequencing project: providing services to taxonomists for standard genome sequencing and annotation.</title>
        <authorList>
            <consortium name="The Broad Institute Genomics Platform"/>
            <consortium name="The Broad Institute Genome Sequencing Center for Infectious Disease"/>
            <person name="Wu L."/>
            <person name="Ma J."/>
        </authorList>
    </citation>
    <scope>NUCLEOTIDE SEQUENCE [LARGE SCALE GENOMIC DNA]</scope>
    <source>
        <strain evidence="9">NBRC 108728</strain>
    </source>
</reference>
<accession>A0ABN6XSV1</accession>
<dbReference type="Proteomes" id="UP001321486">
    <property type="component" value="Chromosome"/>
</dbReference>
<dbReference type="InterPro" id="IPR050535">
    <property type="entry name" value="DNA_Repair-Maintenance_Comp"/>
</dbReference>
<proteinExistence type="inferred from homology"/>
<evidence type="ECO:0000256" key="5">
    <source>
        <dbReference type="ARBA" id="ARBA00022839"/>
    </source>
</evidence>
<gene>
    <name evidence="6 8" type="primary">sbcD</name>
    <name evidence="8" type="ORF">GCM10025867_03120</name>
</gene>
<dbReference type="Pfam" id="PF00149">
    <property type="entry name" value="Metallophos"/>
    <property type="match status" value="1"/>
</dbReference>
<protein>
    <recommendedName>
        <fullName evidence="2 6">Nuclease SbcCD subunit D</fullName>
    </recommendedName>
</protein>
<dbReference type="InterPro" id="IPR004843">
    <property type="entry name" value="Calcineurin-like_PHP"/>
</dbReference>
<comment type="function">
    <text evidence="6">SbcCD cleaves DNA hairpin structures. These structures can inhibit DNA replication and are intermediates in certain DNA recombination reactions. The complex acts as a 3'-&gt;5' double strand exonuclease that can open hairpins. It also has a 5' single-strand endonuclease activity.</text>
</comment>
<dbReference type="InterPro" id="IPR041796">
    <property type="entry name" value="Mre11_N"/>
</dbReference>
<dbReference type="CDD" id="cd00840">
    <property type="entry name" value="MPP_Mre11_N"/>
    <property type="match status" value="1"/>
</dbReference>
<evidence type="ECO:0000313" key="9">
    <source>
        <dbReference type="Proteomes" id="UP001321486"/>
    </source>
</evidence>
<evidence type="ECO:0000256" key="6">
    <source>
        <dbReference type="RuleBase" id="RU363069"/>
    </source>
</evidence>
<dbReference type="EMBL" id="AP027732">
    <property type="protein sequence ID" value="BDZ48071.1"/>
    <property type="molecule type" value="Genomic_DNA"/>
</dbReference>